<dbReference type="EMBL" id="JAJKGN010000002">
    <property type="protein sequence ID" value="MDC6408905.1"/>
    <property type="molecule type" value="Genomic_DNA"/>
</dbReference>
<feature type="compositionally biased region" description="Polar residues" evidence="1">
    <location>
        <begin position="73"/>
        <end position="82"/>
    </location>
</feature>
<comment type="caution">
    <text evidence="2">The sequence shown here is derived from an EMBL/GenBank/DDBJ whole genome shotgun (WGS) entry which is preliminary data.</text>
</comment>
<protein>
    <submittedName>
        <fullName evidence="2">Uncharacterized protein</fullName>
    </submittedName>
</protein>
<reference evidence="2" key="2">
    <citation type="journal article" date="2023" name="Commun. Biol.">
        <title>Suspicions of two bridgehead invasions of Xylella fastidiosa subsp. multiplex in France.</title>
        <authorList>
            <person name="Dupas E."/>
            <person name="Durand K."/>
            <person name="Rieux A."/>
            <person name="Briand M."/>
            <person name="Pruvost O."/>
            <person name="Cunty A."/>
            <person name="Denance N."/>
            <person name="Donnadieu C."/>
            <person name="Legendre B."/>
            <person name="Lopez-Roques C."/>
            <person name="Cesbron S."/>
            <person name="Ravigne V."/>
            <person name="Jacques M.A."/>
        </authorList>
    </citation>
    <scope>NUCLEOTIDE SEQUENCE</scope>
    <source>
        <strain evidence="2">CFBP8070</strain>
    </source>
</reference>
<feature type="region of interest" description="Disordered" evidence="1">
    <location>
        <begin position="47"/>
        <end position="107"/>
    </location>
</feature>
<evidence type="ECO:0000313" key="3">
    <source>
        <dbReference type="Proteomes" id="UP001220702"/>
    </source>
</evidence>
<dbReference type="AlphaFoldDB" id="A0AAW6HVX9"/>
<sequence>MANRCLPSNTTDTAAFPGKAALGLGRPRTDVESALTCIRGGLTSTAKSSWNKAATPGRLSRNRPRLKEMQASGIPTTTSSTAVWRRPHCRQHTPTEKEPPTMTQPLR</sequence>
<proteinExistence type="predicted"/>
<evidence type="ECO:0000256" key="1">
    <source>
        <dbReference type="SAM" id="MobiDB-lite"/>
    </source>
</evidence>
<dbReference type="Proteomes" id="UP001220702">
    <property type="component" value="Unassembled WGS sequence"/>
</dbReference>
<accession>A0AAW6HVX9</accession>
<gene>
    <name evidence="2" type="ORF">LOK82_09815</name>
</gene>
<reference evidence="2" key="1">
    <citation type="submission" date="2021-11" db="EMBL/GenBank/DDBJ databases">
        <authorList>
            <person name="Denance N."/>
            <person name="Briand M."/>
            <person name="Dupas E."/>
            <person name="Durand K."/>
            <person name="Legendre B."/>
            <person name="Cunty A."/>
            <person name="Donnadieu C."/>
            <person name="Lopez Roques C."/>
            <person name="Cesbron S."/>
            <person name="Jacques M.A."/>
        </authorList>
    </citation>
    <scope>NUCLEOTIDE SEQUENCE</scope>
    <source>
        <strain evidence="2">CFBP8070</strain>
    </source>
</reference>
<evidence type="ECO:0000313" key="2">
    <source>
        <dbReference type="EMBL" id="MDC6408905.1"/>
    </source>
</evidence>
<organism evidence="2 3">
    <name type="scientific">Xylella fastidiosa subsp. multiplex</name>
    <dbReference type="NCBI Taxonomy" id="644357"/>
    <lineage>
        <taxon>Bacteria</taxon>
        <taxon>Pseudomonadati</taxon>
        <taxon>Pseudomonadota</taxon>
        <taxon>Gammaproteobacteria</taxon>
        <taxon>Lysobacterales</taxon>
        <taxon>Lysobacteraceae</taxon>
        <taxon>Xylella</taxon>
    </lineage>
</organism>
<name>A0AAW6HVX9_XYLFS</name>